<organism evidence="2 3">
    <name type="scientific">Tistrella arctica</name>
    <dbReference type="NCBI Taxonomy" id="3133430"/>
    <lineage>
        <taxon>Bacteria</taxon>
        <taxon>Pseudomonadati</taxon>
        <taxon>Pseudomonadota</taxon>
        <taxon>Alphaproteobacteria</taxon>
        <taxon>Geminicoccales</taxon>
        <taxon>Geminicoccaceae</taxon>
        <taxon>Tistrella</taxon>
    </lineage>
</organism>
<proteinExistence type="predicted"/>
<feature type="chain" id="PRO_5047260985" description="DUF4352 domain-containing protein" evidence="1">
    <location>
        <begin position="30"/>
        <end position="237"/>
    </location>
</feature>
<evidence type="ECO:0000256" key="1">
    <source>
        <dbReference type="SAM" id="SignalP"/>
    </source>
</evidence>
<dbReference type="EMBL" id="JBBKTW010000006">
    <property type="protein sequence ID" value="MEN2989901.1"/>
    <property type="molecule type" value="Genomic_DNA"/>
</dbReference>
<reference evidence="2 3" key="1">
    <citation type="submission" date="2024-03" db="EMBL/GenBank/DDBJ databases">
        <title>High-quality draft genome sequencing of Tistrella sp. BH-R2-4.</title>
        <authorList>
            <person name="Dong C."/>
        </authorList>
    </citation>
    <scope>NUCLEOTIDE SEQUENCE [LARGE SCALE GENOMIC DNA]</scope>
    <source>
        <strain evidence="2 3">BH-R2-4</strain>
    </source>
</reference>
<dbReference type="RefSeq" id="WP_345935238.1">
    <property type="nucleotide sequence ID" value="NZ_JBBKTV010000010.1"/>
</dbReference>
<keyword evidence="3" id="KW-1185">Reference proteome</keyword>
<sequence>MRRGRHARAAALRARAASLYSGAYLHAHAATITERFVVAQPNSASGPGTTLKTGGRGRRRLLGAAAIALAATTAGCGAFSRAEPPVCPRVVVLRETSQAVQIVPGATDVTGVRFLGRIADAQWNCDADTDDGRRYIDVALTLVIDVERGPAAPGDTGTAFDYYVAVTDRDQTILNKQVFRSDLPLPADRLKAAAQEELSIRVPLTAGTSGADYALMVGFQLSPEQLEFQRGHTRAVR</sequence>
<protein>
    <recommendedName>
        <fullName evidence="4">DUF4352 domain-containing protein</fullName>
    </recommendedName>
</protein>
<feature type="signal peptide" evidence="1">
    <location>
        <begin position="1"/>
        <end position="29"/>
    </location>
</feature>
<name>A0ABU9YMK8_9PROT</name>
<evidence type="ECO:0008006" key="4">
    <source>
        <dbReference type="Google" id="ProtNLM"/>
    </source>
</evidence>
<keyword evidence="1" id="KW-0732">Signal</keyword>
<accession>A0ABU9YMK8</accession>
<evidence type="ECO:0000313" key="3">
    <source>
        <dbReference type="Proteomes" id="UP001413721"/>
    </source>
</evidence>
<dbReference type="Proteomes" id="UP001413721">
    <property type="component" value="Unassembled WGS sequence"/>
</dbReference>
<evidence type="ECO:0000313" key="2">
    <source>
        <dbReference type="EMBL" id="MEN2989901.1"/>
    </source>
</evidence>
<gene>
    <name evidence="2" type="ORF">WG926_16410</name>
</gene>
<comment type="caution">
    <text evidence="2">The sequence shown here is derived from an EMBL/GenBank/DDBJ whole genome shotgun (WGS) entry which is preliminary data.</text>
</comment>